<dbReference type="Pfam" id="PF00196">
    <property type="entry name" value="GerE"/>
    <property type="match status" value="1"/>
</dbReference>
<dbReference type="InterPro" id="IPR039420">
    <property type="entry name" value="WalR-like"/>
</dbReference>
<feature type="compositionally biased region" description="Pro residues" evidence="2">
    <location>
        <begin position="461"/>
        <end position="479"/>
    </location>
</feature>
<evidence type="ECO:0000259" key="3">
    <source>
        <dbReference type="PROSITE" id="PS50043"/>
    </source>
</evidence>
<dbReference type="Proteomes" id="UP000027345">
    <property type="component" value="Unassembled WGS sequence"/>
</dbReference>
<dbReference type="SUPFAM" id="SSF46894">
    <property type="entry name" value="C-terminal effector domain of the bipartite response regulators"/>
    <property type="match status" value="1"/>
</dbReference>
<feature type="domain" description="HTH luxR-type" evidence="3">
    <location>
        <begin position="495"/>
        <end position="560"/>
    </location>
</feature>
<dbReference type="OrthoDB" id="3197423at2"/>
<keyword evidence="5" id="KW-1185">Reference proteome</keyword>
<dbReference type="InterPro" id="IPR000792">
    <property type="entry name" value="Tscrpt_reg_LuxR_C"/>
</dbReference>
<feature type="region of interest" description="Disordered" evidence="2">
    <location>
        <begin position="454"/>
        <end position="484"/>
    </location>
</feature>
<dbReference type="GO" id="GO:0003677">
    <property type="term" value="F:DNA binding"/>
    <property type="evidence" value="ECO:0007669"/>
    <property type="project" value="UniProtKB-KW"/>
</dbReference>
<sequence length="572" mass="58760">MAVRAAGHDGDRALAGRTGPVIAGSGLGHVRSPGSDAGSPAGALDTVPRQGRLLPEARRVLVNVHLDLAEAVATSAQSRHGEAGVADLLAAEVLVRRGLYKYAGEVLPDRPPGTAPVARRTRWAVTAAAIQYWGAGDVEAAQRVLRDVGSPVAEAHRAGLLLLDGRTRAALAAGEEVLRDRPVPDGALRPAVPTVVVAAGLAGRFDQALAAVDRAGAGRTGFAEIGYAHCFALLMAGRVRPAFRMAEDGHRRAVSTGNIAEAGGWLALRGQAAKARGDLAAAIADLETASHLLDGGHTCLLLAPCLAELAVARAMSGDQAGAHEARQLAGRAPGSRLFLPWLTLSQAWTTAAGGDTTLAARQARSAADVAMASGQYAVEAVARYDVARFGNPNAVRHRLAELADLVQGPVVPAMAGASAAMARSDPGALDVATARFTELGMDLLAAETATAAAALSHPAAPSHPAPPSHPAAPGPPGPLPRVIARPDAATPLLRLTAPLSELTRRERDVALLAAGGFTSPAIGHRLGLSARTVDNYLGRAYQKLGVTSRRELAPLVAGHRPHPPIHAEGNHR</sequence>
<name>A0A066TW56_9PSEU</name>
<dbReference type="InterPro" id="IPR016032">
    <property type="entry name" value="Sig_transdc_resp-reg_C-effctor"/>
</dbReference>
<dbReference type="STRING" id="287986.DV20_43005"/>
<dbReference type="eggNOG" id="COG2909">
    <property type="taxonomic scope" value="Bacteria"/>
</dbReference>
<dbReference type="PANTHER" id="PTHR43214">
    <property type="entry name" value="TWO-COMPONENT RESPONSE REGULATOR"/>
    <property type="match status" value="1"/>
</dbReference>
<dbReference type="PANTHER" id="PTHR43214:SF42">
    <property type="entry name" value="TRANSCRIPTIONAL REGULATORY PROTEIN DESR"/>
    <property type="match status" value="1"/>
</dbReference>
<reference evidence="4 5" key="1">
    <citation type="submission" date="2014-05" db="EMBL/GenBank/DDBJ databases">
        <title>Draft genome sequence of Amycolatopsis rifamycinica DSM 46095.</title>
        <authorList>
            <person name="Lal R."/>
            <person name="Saxena A."/>
            <person name="Kumari R."/>
            <person name="Mukherjee U."/>
            <person name="Singh P."/>
            <person name="Sangwan N."/>
            <person name="Mahato N.K."/>
        </authorList>
    </citation>
    <scope>NUCLEOTIDE SEQUENCE [LARGE SCALE GENOMIC DNA]</scope>
    <source>
        <strain evidence="4 5">DSM 46095</strain>
    </source>
</reference>
<dbReference type="PROSITE" id="PS50043">
    <property type="entry name" value="HTH_LUXR_2"/>
    <property type="match status" value="1"/>
</dbReference>
<dbReference type="RefSeq" id="WP_043789566.1">
    <property type="nucleotide sequence ID" value="NZ_JMQI01000084.1"/>
</dbReference>
<dbReference type="PROSITE" id="PS00622">
    <property type="entry name" value="HTH_LUXR_1"/>
    <property type="match status" value="1"/>
</dbReference>
<evidence type="ECO:0000256" key="2">
    <source>
        <dbReference type="SAM" id="MobiDB-lite"/>
    </source>
</evidence>
<accession>A0A066TW56</accession>
<evidence type="ECO:0000313" key="4">
    <source>
        <dbReference type="EMBL" id="KDN16109.1"/>
    </source>
</evidence>
<protein>
    <recommendedName>
        <fullName evidence="3">HTH luxR-type domain-containing protein</fullName>
    </recommendedName>
</protein>
<evidence type="ECO:0000313" key="5">
    <source>
        <dbReference type="Proteomes" id="UP000027345"/>
    </source>
</evidence>
<dbReference type="AlphaFoldDB" id="A0A066TW56"/>
<comment type="caution">
    <text evidence="4">The sequence shown here is derived from an EMBL/GenBank/DDBJ whole genome shotgun (WGS) entry which is preliminary data.</text>
</comment>
<dbReference type="SMART" id="SM00421">
    <property type="entry name" value="HTH_LUXR"/>
    <property type="match status" value="1"/>
</dbReference>
<dbReference type="EMBL" id="JMQI01000084">
    <property type="protein sequence ID" value="KDN16109.1"/>
    <property type="molecule type" value="Genomic_DNA"/>
</dbReference>
<dbReference type="InterPro" id="IPR036388">
    <property type="entry name" value="WH-like_DNA-bd_sf"/>
</dbReference>
<evidence type="ECO:0000256" key="1">
    <source>
        <dbReference type="ARBA" id="ARBA00023125"/>
    </source>
</evidence>
<proteinExistence type="predicted"/>
<gene>
    <name evidence="4" type="ORF">DV20_43005</name>
</gene>
<keyword evidence="1" id="KW-0238">DNA-binding</keyword>
<organism evidence="4 5">
    <name type="scientific">Amycolatopsis rifamycinica</name>
    <dbReference type="NCBI Taxonomy" id="287986"/>
    <lineage>
        <taxon>Bacteria</taxon>
        <taxon>Bacillati</taxon>
        <taxon>Actinomycetota</taxon>
        <taxon>Actinomycetes</taxon>
        <taxon>Pseudonocardiales</taxon>
        <taxon>Pseudonocardiaceae</taxon>
        <taxon>Amycolatopsis</taxon>
    </lineage>
</organism>
<dbReference type="PRINTS" id="PR00038">
    <property type="entry name" value="HTHLUXR"/>
</dbReference>
<feature type="region of interest" description="Disordered" evidence="2">
    <location>
        <begin position="24"/>
        <end position="48"/>
    </location>
</feature>
<dbReference type="Gene3D" id="1.10.10.10">
    <property type="entry name" value="Winged helix-like DNA-binding domain superfamily/Winged helix DNA-binding domain"/>
    <property type="match status" value="1"/>
</dbReference>
<dbReference type="GO" id="GO:0006355">
    <property type="term" value="P:regulation of DNA-templated transcription"/>
    <property type="evidence" value="ECO:0007669"/>
    <property type="project" value="InterPro"/>
</dbReference>
<dbReference type="CDD" id="cd06170">
    <property type="entry name" value="LuxR_C_like"/>
    <property type="match status" value="1"/>
</dbReference>